<reference evidence="4 5" key="1">
    <citation type="submission" date="2020-08" db="EMBL/GenBank/DDBJ databases">
        <title>Genomic Encyclopedia of Type Strains, Phase IV (KMG-IV): sequencing the most valuable type-strain genomes for metagenomic binning, comparative biology and taxonomic classification.</title>
        <authorList>
            <person name="Goeker M."/>
        </authorList>
    </citation>
    <scope>NUCLEOTIDE SEQUENCE [LARGE SCALE GENOMIC DNA]</scope>
    <source>
        <strain evidence="4 5">DSM 18233</strain>
    </source>
</reference>
<evidence type="ECO:0000256" key="2">
    <source>
        <dbReference type="ARBA" id="ARBA00023315"/>
    </source>
</evidence>
<dbReference type="Gene3D" id="3.40.630.30">
    <property type="match status" value="1"/>
</dbReference>
<feature type="domain" description="N-acetyltransferase" evidence="3">
    <location>
        <begin position="2"/>
        <end position="159"/>
    </location>
</feature>
<dbReference type="AlphaFoldDB" id="A0A840RDE7"/>
<evidence type="ECO:0000259" key="3">
    <source>
        <dbReference type="PROSITE" id="PS51186"/>
    </source>
</evidence>
<dbReference type="RefSeq" id="WP_184098691.1">
    <property type="nucleotide sequence ID" value="NZ_JACHHN010000002.1"/>
</dbReference>
<dbReference type="InterPro" id="IPR000182">
    <property type="entry name" value="GNAT_dom"/>
</dbReference>
<dbReference type="PANTHER" id="PTHR43877">
    <property type="entry name" value="AMINOALKYLPHOSPHONATE N-ACETYLTRANSFERASE-RELATED-RELATED"/>
    <property type="match status" value="1"/>
</dbReference>
<evidence type="ECO:0000256" key="1">
    <source>
        <dbReference type="ARBA" id="ARBA00022679"/>
    </source>
</evidence>
<dbReference type="EMBL" id="JACHHN010000002">
    <property type="protein sequence ID" value="MBB5190558.1"/>
    <property type="molecule type" value="Genomic_DNA"/>
</dbReference>
<dbReference type="GO" id="GO:0016747">
    <property type="term" value="F:acyltransferase activity, transferring groups other than amino-acyl groups"/>
    <property type="evidence" value="ECO:0007669"/>
    <property type="project" value="InterPro"/>
</dbReference>
<dbReference type="CDD" id="cd04301">
    <property type="entry name" value="NAT_SF"/>
    <property type="match status" value="1"/>
</dbReference>
<sequence>MLTVRPVVPADLPAIDRIQRLCYQPHFHEPLATFAARLALSPESSWLAESGGKVLGYFFTHPWRGDSPPPLGQSLHQLPPRPDTHFLHDLAVDPQARGRGIAPLLIQAALTWGRQRGFKQTRLVAVAGAAPFWRKWGFRAVSAAPQYGEDAALMALADSH</sequence>
<proteinExistence type="predicted"/>
<dbReference type="SUPFAM" id="SSF55729">
    <property type="entry name" value="Acyl-CoA N-acyltransferases (Nat)"/>
    <property type="match status" value="1"/>
</dbReference>
<gene>
    <name evidence="4" type="ORF">HNQ50_001280</name>
</gene>
<evidence type="ECO:0000313" key="4">
    <source>
        <dbReference type="EMBL" id="MBB5190558.1"/>
    </source>
</evidence>
<comment type="caution">
    <text evidence="4">The sequence shown here is derived from an EMBL/GenBank/DDBJ whole genome shotgun (WGS) entry which is preliminary data.</text>
</comment>
<accession>A0A840RDE7</accession>
<evidence type="ECO:0000313" key="5">
    <source>
        <dbReference type="Proteomes" id="UP000543030"/>
    </source>
</evidence>
<keyword evidence="5" id="KW-1185">Reference proteome</keyword>
<dbReference type="InterPro" id="IPR016181">
    <property type="entry name" value="Acyl_CoA_acyltransferase"/>
</dbReference>
<organism evidence="4 5">
    <name type="scientific">Silvimonas terrae</name>
    <dbReference type="NCBI Taxonomy" id="300266"/>
    <lineage>
        <taxon>Bacteria</taxon>
        <taxon>Pseudomonadati</taxon>
        <taxon>Pseudomonadota</taxon>
        <taxon>Betaproteobacteria</taxon>
        <taxon>Neisseriales</taxon>
        <taxon>Chitinibacteraceae</taxon>
        <taxon>Silvimonas</taxon>
    </lineage>
</organism>
<keyword evidence="2" id="KW-0012">Acyltransferase</keyword>
<dbReference type="PROSITE" id="PS51186">
    <property type="entry name" value="GNAT"/>
    <property type="match status" value="1"/>
</dbReference>
<protein>
    <submittedName>
        <fullName evidence="4">GNAT superfamily N-acetyltransferase</fullName>
    </submittedName>
</protein>
<dbReference type="Pfam" id="PF00583">
    <property type="entry name" value="Acetyltransf_1"/>
    <property type="match status" value="1"/>
</dbReference>
<keyword evidence="1 4" id="KW-0808">Transferase</keyword>
<dbReference type="Proteomes" id="UP000543030">
    <property type="component" value="Unassembled WGS sequence"/>
</dbReference>
<name>A0A840RDE7_9NEIS</name>
<dbReference type="InterPro" id="IPR050832">
    <property type="entry name" value="Bact_Acetyltransf"/>
</dbReference>